<sequence length="84" mass="9234">MPEASRSELVANRRQELLEKGFRAGIVGKAMDWACGSAEGMANYISKLGGSDGAVDELALQFLPRYLQDAEKWIKSFVGEPEDQ</sequence>
<organism evidence="1">
    <name type="scientific">marine sediment metagenome</name>
    <dbReference type="NCBI Taxonomy" id="412755"/>
    <lineage>
        <taxon>unclassified sequences</taxon>
        <taxon>metagenomes</taxon>
        <taxon>ecological metagenomes</taxon>
    </lineage>
</organism>
<protein>
    <submittedName>
        <fullName evidence="1">Uncharacterized protein</fullName>
    </submittedName>
</protein>
<accession>A0A0F9JHR0</accession>
<name>A0A0F9JHR0_9ZZZZ</name>
<reference evidence="1" key="1">
    <citation type="journal article" date="2015" name="Nature">
        <title>Complex archaea that bridge the gap between prokaryotes and eukaryotes.</title>
        <authorList>
            <person name="Spang A."/>
            <person name="Saw J.H."/>
            <person name="Jorgensen S.L."/>
            <person name="Zaremba-Niedzwiedzka K."/>
            <person name="Martijn J."/>
            <person name="Lind A.E."/>
            <person name="van Eijk R."/>
            <person name="Schleper C."/>
            <person name="Guy L."/>
            <person name="Ettema T.J."/>
        </authorList>
    </citation>
    <scope>NUCLEOTIDE SEQUENCE</scope>
</reference>
<dbReference type="AlphaFoldDB" id="A0A0F9JHR0"/>
<evidence type="ECO:0000313" key="1">
    <source>
        <dbReference type="EMBL" id="KKM61861.1"/>
    </source>
</evidence>
<dbReference type="EMBL" id="LAZR01011406">
    <property type="protein sequence ID" value="KKM61861.1"/>
    <property type="molecule type" value="Genomic_DNA"/>
</dbReference>
<gene>
    <name evidence="1" type="ORF">LCGC14_1527530</name>
</gene>
<comment type="caution">
    <text evidence="1">The sequence shown here is derived from an EMBL/GenBank/DDBJ whole genome shotgun (WGS) entry which is preliminary data.</text>
</comment>
<proteinExistence type="predicted"/>